<dbReference type="Proteomes" id="UP001524570">
    <property type="component" value="Unassembled WGS sequence"/>
</dbReference>
<name>A0ABT1TXP1_9GAMM</name>
<feature type="transmembrane region" description="Helical" evidence="1">
    <location>
        <begin position="49"/>
        <end position="69"/>
    </location>
</feature>
<feature type="transmembrane region" description="Helical" evidence="1">
    <location>
        <begin position="149"/>
        <end position="169"/>
    </location>
</feature>
<dbReference type="EMBL" id="JANIBL010000076">
    <property type="protein sequence ID" value="MCQ8119541.1"/>
    <property type="molecule type" value="Genomic_DNA"/>
</dbReference>
<keyword evidence="1" id="KW-0812">Transmembrane</keyword>
<keyword evidence="3" id="KW-1185">Reference proteome</keyword>
<organism evidence="2 3">
    <name type="scientific">Methylomonas rosea</name>
    <dbReference type="NCBI Taxonomy" id="2952227"/>
    <lineage>
        <taxon>Bacteria</taxon>
        <taxon>Pseudomonadati</taxon>
        <taxon>Pseudomonadota</taxon>
        <taxon>Gammaproteobacteria</taxon>
        <taxon>Methylococcales</taxon>
        <taxon>Methylococcaceae</taxon>
        <taxon>Methylomonas</taxon>
    </lineage>
</organism>
<feature type="transmembrane region" description="Helical" evidence="1">
    <location>
        <begin position="176"/>
        <end position="197"/>
    </location>
</feature>
<evidence type="ECO:0000313" key="2">
    <source>
        <dbReference type="EMBL" id="MCQ8119541.1"/>
    </source>
</evidence>
<sequence>MLANLANKQSAARRNLSRLLSFGLPLVLLLAFLGKQIVGFDSIGWSNGFSHPLNGWDHLVTMLAVGIWAAQLRGQAIWMLPLAFVGVMSLGGLAGAAGIALPSVEGIILLSCAVFSVLITRKVRFSAKVNVLIVAFFAFFHGYAHGQEISTSASLISYTLGFMLATLLLHGAGILVAKLVVFCATCLLTAMFANAALAKSADSLDEGRLNASVKLVDDSGLPYTAPFWMTMQIAGGTGDDNVLSRQRILDAESTCCRDQLSVVQSHSASSELKFLISTAHGADHDQPHSHQLLAKTEPAQGLAICRDRAIFDGDHLVNAGLDFKHYYRDVNHTPGKHLLSNGVGLTSPPVSSVLAPQAFQNSCTTPNSFIEESDLQSKFAQSDSGNLHTQTIKHFRPDCAVRNQDLTWQSVRGSFVCPTKFLSYLTADARSPGGIFRVHVLPVSRISLPFAMSVKPLDRAIPVPNITIKINEVFNL</sequence>
<dbReference type="RefSeq" id="WP_256608394.1">
    <property type="nucleotide sequence ID" value="NZ_JANIBL010000076.1"/>
</dbReference>
<keyword evidence="1" id="KW-0472">Membrane</keyword>
<reference evidence="2 3" key="1">
    <citation type="submission" date="2022-07" db="EMBL/GenBank/DDBJ databases">
        <title>Methylomonas rivi sp. nov., Methylomonas rosea sp. nov., Methylomonas aureus sp. nov. and Methylomonas subterranea sp. nov., four novel methanotrophs isolated from a freshwater creek and the deep terrestrial subsurface.</title>
        <authorList>
            <person name="Abin C."/>
            <person name="Sankaranarayanan K."/>
            <person name="Garner C."/>
            <person name="Sindelar R."/>
            <person name="Kotary K."/>
            <person name="Garner R."/>
            <person name="Barclay S."/>
            <person name="Lawson P."/>
            <person name="Krumholz L."/>
        </authorList>
    </citation>
    <scope>NUCLEOTIDE SEQUENCE [LARGE SCALE GENOMIC DNA]</scope>
    <source>
        <strain evidence="2 3">WSC-7</strain>
    </source>
</reference>
<proteinExistence type="predicted"/>
<accession>A0ABT1TXP1</accession>
<gene>
    <name evidence="2" type="ORF">NP589_19120</name>
</gene>
<dbReference type="InterPro" id="IPR007038">
    <property type="entry name" value="HupE_UreJ"/>
</dbReference>
<evidence type="ECO:0000256" key="1">
    <source>
        <dbReference type="SAM" id="Phobius"/>
    </source>
</evidence>
<feature type="transmembrane region" description="Helical" evidence="1">
    <location>
        <begin position="125"/>
        <end position="143"/>
    </location>
</feature>
<feature type="transmembrane region" description="Helical" evidence="1">
    <location>
        <begin position="76"/>
        <end position="93"/>
    </location>
</feature>
<comment type="caution">
    <text evidence="2">The sequence shown here is derived from an EMBL/GenBank/DDBJ whole genome shotgun (WGS) entry which is preliminary data.</text>
</comment>
<keyword evidence="1" id="KW-1133">Transmembrane helix</keyword>
<evidence type="ECO:0000313" key="3">
    <source>
        <dbReference type="Proteomes" id="UP001524570"/>
    </source>
</evidence>
<feature type="transmembrane region" description="Helical" evidence="1">
    <location>
        <begin position="99"/>
        <end position="118"/>
    </location>
</feature>
<protein>
    <submittedName>
        <fullName evidence="2">HupE/UreJ family protein</fullName>
    </submittedName>
</protein>
<dbReference type="Pfam" id="PF04955">
    <property type="entry name" value="HupE_UreJ"/>
    <property type="match status" value="1"/>
</dbReference>